<evidence type="ECO:0008006" key="4">
    <source>
        <dbReference type="Google" id="ProtNLM"/>
    </source>
</evidence>
<feature type="transmembrane region" description="Helical" evidence="1">
    <location>
        <begin position="376"/>
        <end position="397"/>
    </location>
</feature>
<dbReference type="STRING" id="1122198.SAMN02745729_102139"/>
<feature type="transmembrane region" description="Helical" evidence="1">
    <location>
        <begin position="203"/>
        <end position="223"/>
    </location>
</feature>
<dbReference type="AlphaFoldDB" id="A0A1H3ZS94"/>
<evidence type="ECO:0000313" key="2">
    <source>
        <dbReference type="EMBL" id="SEA26142.1"/>
    </source>
</evidence>
<dbReference type="EMBL" id="FNRJ01000002">
    <property type="protein sequence ID" value="SEA26142.1"/>
    <property type="molecule type" value="Genomic_DNA"/>
</dbReference>
<protein>
    <recommendedName>
        <fullName evidence="4">Permease family protein</fullName>
    </recommendedName>
</protein>
<proteinExistence type="predicted"/>
<evidence type="ECO:0000256" key="1">
    <source>
        <dbReference type="SAM" id="Phobius"/>
    </source>
</evidence>
<dbReference type="OrthoDB" id="354989at2"/>
<feature type="transmembrane region" description="Helical" evidence="1">
    <location>
        <begin position="36"/>
        <end position="53"/>
    </location>
</feature>
<keyword evidence="1" id="KW-0812">Transmembrane</keyword>
<feature type="transmembrane region" description="Helical" evidence="1">
    <location>
        <begin position="317"/>
        <end position="336"/>
    </location>
</feature>
<dbReference type="Proteomes" id="UP000242469">
    <property type="component" value="Unassembled WGS sequence"/>
</dbReference>
<keyword evidence="3" id="KW-1185">Reference proteome</keyword>
<feature type="transmembrane region" description="Helical" evidence="1">
    <location>
        <begin position="348"/>
        <end position="369"/>
    </location>
</feature>
<dbReference type="RefSeq" id="WP_091823289.1">
    <property type="nucleotide sequence ID" value="NZ_FNRJ01000002.1"/>
</dbReference>
<feature type="transmembrane region" description="Helical" evidence="1">
    <location>
        <begin position="409"/>
        <end position="435"/>
    </location>
</feature>
<evidence type="ECO:0000313" key="3">
    <source>
        <dbReference type="Proteomes" id="UP000242469"/>
    </source>
</evidence>
<feature type="transmembrane region" description="Helical" evidence="1">
    <location>
        <begin position="110"/>
        <end position="133"/>
    </location>
</feature>
<name>A0A1H3ZS94_9GAMM</name>
<keyword evidence="1" id="KW-0472">Membrane</keyword>
<keyword evidence="1" id="KW-1133">Transmembrane helix</keyword>
<feature type="transmembrane region" description="Helical" evidence="1">
    <location>
        <begin position="145"/>
        <end position="166"/>
    </location>
</feature>
<organism evidence="2 3">
    <name type="scientific">Marinobacterium iners DSM 11526</name>
    <dbReference type="NCBI Taxonomy" id="1122198"/>
    <lineage>
        <taxon>Bacteria</taxon>
        <taxon>Pseudomonadati</taxon>
        <taxon>Pseudomonadota</taxon>
        <taxon>Gammaproteobacteria</taxon>
        <taxon>Oceanospirillales</taxon>
        <taxon>Oceanospirillaceae</taxon>
        <taxon>Marinobacterium</taxon>
    </lineage>
</organism>
<feature type="transmembrane region" description="Helical" evidence="1">
    <location>
        <begin position="172"/>
        <end position="191"/>
    </location>
</feature>
<feature type="transmembrane region" description="Helical" evidence="1">
    <location>
        <begin position="258"/>
        <end position="279"/>
    </location>
</feature>
<accession>A0A1H3ZS94</accession>
<gene>
    <name evidence="2" type="ORF">SAMN02745729_102139</name>
</gene>
<reference evidence="3" key="1">
    <citation type="submission" date="2016-10" db="EMBL/GenBank/DDBJ databases">
        <authorList>
            <person name="Varghese N."/>
            <person name="Submissions S."/>
        </authorList>
    </citation>
    <scope>NUCLEOTIDE SEQUENCE [LARGE SCALE GENOMIC DNA]</scope>
    <source>
        <strain evidence="3">DSM 11526</strain>
    </source>
</reference>
<sequence>MGLYQRKHGEEHPYWKFGPFKIRLPFIHHRWEWPETIQALIMFVVGMAMIPLLEQYLGLPYDVALAFVVICGFGFMLPTVLGVPMVPGWITPAIPVVVLFLGNFEPGPEAIRALIGLQLVVTLIFFVLGITRLGSKLVDMFPDSIKGGILMGAGIAAISGEIVAGGRLEQTPVSLIIGGAVTGYVLFSLSFRDWTEKHRWARVIAGYGMVPGALVAMAIGWAVGEYPIPEVQFGLSAPAFDKVLDYTVFGVGLPSLEMVWMAIPTAVIAYIIAFGDIIVGKSLLNRVDHLRPDEKIEVNVDRVHLVTAMRNLMHSLLAPYPGLAGPLFTGAMATIAERYRYGRKAMDTIYSGASIFWIVGFIALFMLPLVTLFKPVLPIALSLTLLITGYLCISVGVEQIDNATSMGVAGTMGVVLSVYGAAYGLAVGIILYLLLERRSKKALQEHAGEMPEEPIHIEEIAEDYGNR</sequence>
<feature type="transmembrane region" description="Helical" evidence="1">
    <location>
        <begin position="65"/>
        <end position="90"/>
    </location>
</feature>